<name>A0A5P2CWY3_STRVZ</name>
<dbReference type="EMBL" id="CP029190">
    <property type="protein sequence ID" value="QES47412.1"/>
    <property type="molecule type" value="Genomic_DNA"/>
</dbReference>
<dbReference type="OrthoDB" id="4182329at2"/>
<sequence>MITMYAWPSTADGPDALPMVHFTTEEQSGSETTPDGQPVWLFDSAIRDGGWAHFTDYDGWAQTAPGWLAEYRRHDDVLLVSGPGACEGWYQGTIGAPTEWIAAAATQQSMVIMAAPVPHPSMYGYAVEMGVAFALLVPVNVV</sequence>
<accession>A0A5P2CWY3</accession>
<gene>
    <name evidence="1" type="ORF">DEJ50_05810</name>
</gene>
<dbReference type="RefSeq" id="WP_150206520.1">
    <property type="nucleotide sequence ID" value="NZ_CP029190.1"/>
</dbReference>
<dbReference type="Proteomes" id="UP000325211">
    <property type="component" value="Chromosome"/>
</dbReference>
<dbReference type="AlphaFoldDB" id="A0A5P2CWY3"/>
<proteinExistence type="predicted"/>
<organism evidence="1 2">
    <name type="scientific">Streptomyces venezuelae</name>
    <dbReference type="NCBI Taxonomy" id="54571"/>
    <lineage>
        <taxon>Bacteria</taxon>
        <taxon>Bacillati</taxon>
        <taxon>Actinomycetota</taxon>
        <taxon>Actinomycetes</taxon>
        <taxon>Kitasatosporales</taxon>
        <taxon>Streptomycetaceae</taxon>
        <taxon>Streptomyces</taxon>
    </lineage>
</organism>
<reference evidence="1 2" key="1">
    <citation type="submission" date="2018-05" db="EMBL/GenBank/DDBJ databases">
        <title>Streptomyces venezuelae.</title>
        <authorList>
            <person name="Kim W."/>
            <person name="Lee N."/>
            <person name="Cho B.-K."/>
        </authorList>
    </citation>
    <scope>NUCLEOTIDE SEQUENCE [LARGE SCALE GENOMIC DNA]</scope>
    <source>
        <strain evidence="1 2">ATCC 21782</strain>
    </source>
</reference>
<evidence type="ECO:0000313" key="1">
    <source>
        <dbReference type="EMBL" id="QES47412.1"/>
    </source>
</evidence>
<evidence type="ECO:0000313" key="2">
    <source>
        <dbReference type="Proteomes" id="UP000325211"/>
    </source>
</evidence>
<protein>
    <submittedName>
        <fullName evidence="1">Uncharacterized protein</fullName>
    </submittedName>
</protein>